<reference evidence="2 3" key="2">
    <citation type="journal article" date="2019" name="G3 (Bethesda)">
        <title>Hybrid Assembly of the Genome of the Entomopathogenic Nematode Steinernema carpocapsae Identifies the X-Chromosome.</title>
        <authorList>
            <person name="Serra L."/>
            <person name="Macchietto M."/>
            <person name="Macias-Munoz A."/>
            <person name="McGill C.J."/>
            <person name="Rodriguez I.M."/>
            <person name="Rodriguez B."/>
            <person name="Murad R."/>
            <person name="Mortazavi A."/>
        </authorList>
    </citation>
    <scope>NUCLEOTIDE SEQUENCE [LARGE SCALE GENOMIC DNA]</scope>
    <source>
        <strain evidence="2 3">ALL</strain>
    </source>
</reference>
<evidence type="ECO:0000313" key="2">
    <source>
        <dbReference type="EMBL" id="TKR75914.1"/>
    </source>
</evidence>
<feature type="transmembrane region" description="Helical" evidence="1">
    <location>
        <begin position="67"/>
        <end position="85"/>
    </location>
</feature>
<feature type="transmembrane region" description="Helical" evidence="1">
    <location>
        <begin position="20"/>
        <end position="47"/>
    </location>
</feature>
<keyword evidence="1" id="KW-0472">Membrane</keyword>
<protein>
    <submittedName>
        <fullName evidence="2">Uncharacterized protein</fullName>
    </submittedName>
</protein>
<gene>
    <name evidence="2" type="ORF">L596_017135</name>
</gene>
<name>A0A4U5N144_STECR</name>
<proteinExistence type="predicted"/>
<sequence length="212" mass="24686">MSWYSRIYVFVRQYREKHPFLGFFLHISLYALLAFQFVGAIFSIYVYNWVFLRIFVRNAIQRTIYGVVYNYLMFMFFWSIGQTIITKVARVPKQYYVTPEVDKQMKEATPFLKGRYEPDASSQEKAHEQYNLLVEAAESARLRVIEALKIWSWRGQKLGDSRPKINCVGSPCGCLNVKQGTRILASNETVQAESAYSERAGWPRNDVGFGLI</sequence>
<dbReference type="EMBL" id="AZBU02000005">
    <property type="protein sequence ID" value="TKR75914.1"/>
    <property type="molecule type" value="Genomic_DNA"/>
</dbReference>
<evidence type="ECO:0000313" key="3">
    <source>
        <dbReference type="Proteomes" id="UP000298663"/>
    </source>
</evidence>
<keyword evidence="1" id="KW-0812">Transmembrane</keyword>
<comment type="caution">
    <text evidence="2">The sequence shown here is derived from an EMBL/GenBank/DDBJ whole genome shotgun (WGS) entry which is preliminary data.</text>
</comment>
<keyword evidence="1" id="KW-1133">Transmembrane helix</keyword>
<keyword evidence="3" id="KW-1185">Reference proteome</keyword>
<reference evidence="2 3" key="1">
    <citation type="journal article" date="2015" name="Genome Biol.">
        <title>Comparative genomics of Steinernema reveals deeply conserved gene regulatory networks.</title>
        <authorList>
            <person name="Dillman A.R."/>
            <person name="Macchietto M."/>
            <person name="Porter C.F."/>
            <person name="Rogers A."/>
            <person name="Williams B."/>
            <person name="Antoshechkin I."/>
            <person name="Lee M.M."/>
            <person name="Goodwin Z."/>
            <person name="Lu X."/>
            <person name="Lewis E.E."/>
            <person name="Goodrich-Blair H."/>
            <person name="Stock S.P."/>
            <person name="Adams B.J."/>
            <person name="Sternberg P.W."/>
            <person name="Mortazavi A."/>
        </authorList>
    </citation>
    <scope>NUCLEOTIDE SEQUENCE [LARGE SCALE GENOMIC DNA]</scope>
    <source>
        <strain evidence="2 3">ALL</strain>
    </source>
</reference>
<accession>A0A4U5N144</accession>
<dbReference type="OrthoDB" id="9909019at2759"/>
<organism evidence="2 3">
    <name type="scientific">Steinernema carpocapsae</name>
    <name type="common">Entomopathogenic nematode</name>
    <dbReference type="NCBI Taxonomy" id="34508"/>
    <lineage>
        <taxon>Eukaryota</taxon>
        <taxon>Metazoa</taxon>
        <taxon>Ecdysozoa</taxon>
        <taxon>Nematoda</taxon>
        <taxon>Chromadorea</taxon>
        <taxon>Rhabditida</taxon>
        <taxon>Tylenchina</taxon>
        <taxon>Panagrolaimomorpha</taxon>
        <taxon>Strongyloidoidea</taxon>
        <taxon>Steinernematidae</taxon>
        <taxon>Steinernema</taxon>
    </lineage>
</organism>
<dbReference type="Proteomes" id="UP000298663">
    <property type="component" value="Unassembled WGS sequence"/>
</dbReference>
<dbReference type="AlphaFoldDB" id="A0A4U5N144"/>
<evidence type="ECO:0000256" key="1">
    <source>
        <dbReference type="SAM" id="Phobius"/>
    </source>
</evidence>